<dbReference type="SUPFAM" id="SSF55874">
    <property type="entry name" value="ATPase domain of HSP90 chaperone/DNA topoisomerase II/histidine kinase"/>
    <property type="match status" value="1"/>
</dbReference>
<dbReference type="RefSeq" id="WP_220103713.1">
    <property type="nucleotide sequence ID" value="NZ_JAHZSS010000008.1"/>
</dbReference>
<dbReference type="InterPro" id="IPR014721">
    <property type="entry name" value="Ribsml_uS5_D2-typ_fold_subgr"/>
</dbReference>
<dbReference type="PANTHER" id="PTHR10073">
    <property type="entry name" value="DNA MISMATCH REPAIR PROTEIN MLH, PMS, MUTL"/>
    <property type="match status" value="1"/>
</dbReference>
<dbReference type="InterPro" id="IPR038973">
    <property type="entry name" value="MutL/Mlh/Pms-like"/>
</dbReference>
<gene>
    <name evidence="5 9" type="primary">mutL</name>
    <name evidence="9" type="ORF">K0504_08270</name>
</gene>
<dbReference type="PANTHER" id="PTHR10073:SF12">
    <property type="entry name" value="DNA MISMATCH REPAIR PROTEIN MLH1"/>
    <property type="match status" value="1"/>
</dbReference>
<dbReference type="HAMAP" id="MF_00149">
    <property type="entry name" value="DNA_mis_repair"/>
    <property type="match status" value="1"/>
</dbReference>
<dbReference type="Pfam" id="PF13589">
    <property type="entry name" value="HATPase_c_3"/>
    <property type="match status" value="1"/>
</dbReference>
<dbReference type="Pfam" id="PF08676">
    <property type="entry name" value="MutL_C"/>
    <property type="match status" value="1"/>
</dbReference>
<dbReference type="PROSITE" id="PS00058">
    <property type="entry name" value="DNA_MISMATCH_REPAIR_1"/>
    <property type="match status" value="1"/>
</dbReference>
<dbReference type="Gene3D" id="3.30.565.10">
    <property type="entry name" value="Histidine kinase-like ATPase, C-terminal domain"/>
    <property type="match status" value="1"/>
</dbReference>
<accession>A0ABS7EFB7</accession>
<feature type="compositionally biased region" description="Polar residues" evidence="7">
    <location>
        <begin position="366"/>
        <end position="376"/>
    </location>
</feature>
<keyword evidence="4 5" id="KW-0234">DNA repair</keyword>
<dbReference type="Proteomes" id="UP001166251">
    <property type="component" value="Unassembled WGS sequence"/>
</dbReference>
<comment type="function">
    <text evidence="5">This protein is involved in the repair of mismatches in DNA. It is required for dam-dependent methyl-directed DNA mismatch repair. May act as a 'molecular matchmaker', a protein that promotes the formation of a stable complex between two or more DNA-binding proteins in an ATP-dependent manner without itself being part of a final effector complex.</text>
</comment>
<evidence type="ECO:0000256" key="3">
    <source>
        <dbReference type="ARBA" id="ARBA00022763"/>
    </source>
</evidence>
<dbReference type="InterPro" id="IPR020568">
    <property type="entry name" value="Ribosomal_Su5_D2-typ_SF"/>
</dbReference>
<feature type="compositionally biased region" description="Low complexity" evidence="7">
    <location>
        <begin position="381"/>
        <end position="393"/>
    </location>
</feature>
<evidence type="ECO:0000256" key="6">
    <source>
        <dbReference type="SAM" id="Coils"/>
    </source>
</evidence>
<dbReference type="InterPro" id="IPR042121">
    <property type="entry name" value="MutL_C_regsub"/>
</dbReference>
<dbReference type="InterPro" id="IPR013507">
    <property type="entry name" value="DNA_mismatch_S5_2-like"/>
</dbReference>
<keyword evidence="10" id="KW-1185">Reference proteome</keyword>
<evidence type="ECO:0000313" key="9">
    <source>
        <dbReference type="EMBL" id="MBW8191026.1"/>
    </source>
</evidence>
<dbReference type="Gene3D" id="3.30.1370.100">
    <property type="entry name" value="MutL, C-terminal domain, regulatory subdomain"/>
    <property type="match status" value="1"/>
</dbReference>
<evidence type="ECO:0000313" key="10">
    <source>
        <dbReference type="Proteomes" id="UP001166251"/>
    </source>
</evidence>
<sequence length="625" mass="68316">MTIQILPPRLANQIAAGEVVERPASVVKELVENSLDAGATKIDVQIERGGHKRLLIRDNGSGIDKEQLMLALSRHATSKVHSLDDIESIATLGFRGEALASISSVARLSLTSRPPTQTEAWLAYAEGRDMQVQLKPAAHPVGTSVEVADLFFNTPARRKFLRADKTEFHHIDELIKRLALSRFDVGFSLTHNGKCVRNLPPCATDAAKLKRLQAICGAEFCRHVIHMSQDGGPLKIAGWLLKPAGCGQQSPPQYTFINGRMIRDKVITHAVRQAYAGYVSDVGLTGYVLYLELPFDQVDVNVHPTKHEVRFIETRLVHDFVVQAVAQALSHTQQSIEVDSSFESAASIEPNQTALASDTYVDTSTGEIVTSTSPSKMEQVASANKGANTAAASPRYGAGQPKPHWVAESTPSKQAVRNYQALIAPQRANTEDGHYSQQITANDQVDSAAEACGANTTPHFVAIAPHFALVLHQGQPLMLDVLAAAQRQKQLQQPLPWKAQPLLLPMAVTLEPEQIELWRKCLSYGAKFGIEIALPHPNKLIIRCLPAVLRHTDLAAQLDQLLSELQQQESEEQTASQLIALGLASEVSDMMQTQRLAGLVDYAATDMTANYWREVSADLLTSTFD</sequence>
<feature type="coiled-coil region" evidence="6">
    <location>
        <begin position="551"/>
        <end position="578"/>
    </location>
</feature>
<feature type="region of interest" description="Disordered" evidence="7">
    <location>
        <begin position="366"/>
        <end position="406"/>
    </location>
</feature>
<dbReference type="SUPFAM" id="SSF118116">
    <property type="entry name" value="DNA mismatch repair protein MutL"/>
    <property type="match status" value="1"/>
</dbReference>
<name>A0ABS7EFB7_9GAMM</name>
<dbReference type="InterPro" id="IPR037198">
    <property type="entry name" value="MutL_C_sf"/>
</dbReference>
<evidence type="ECO:0000256" key="5">
    <source>
        <dbReference type="HAMAP-Rule" id="MF_00149"/>
    </source>
</evidence>
<dbReference type="SUPFAM" id="SSF54211">
    <property type="entry name" value="Ribosomal protein S5 domain 2-like"/>
    <property type="match status" value="1"/>
</dbReference>
<organism evidence="9 10">
    <name type="scientific">Neiella holothuriorum</name>
    <dbReference type="NCBI Taxonomy" id="2870530"/>
    <lineage>
        <taxon>Bacteria</taxon>
        <taxon>Pseudomonadati</taxon>
        <taxon>Pseudomonadota</taxon>
        <taxon>Gammaproteobacteria</taxon>
        <taxon>Alteromonadales</taxon>
        <taxon>Echinimonadaceae</taxon>
        <taxon>Neiella</taxon>
    </lineage>
</organism>
<dbReference type="Gene3D" id="3.30.230.10">
    <property type="match status" value="1"/>
</dbReference>
<dbReference type="InterPro" id="IPR036890">
    <property type="entry name" value="HATPase_C_sf"/>
</dbReference>
<evidence type="ECO:0000256" key="2">
    <source>
        <dbReference type="ARBA" id="ARBA00021975"/>
    </source>
</evidence>
<keyword evidence="9" id="KW-0540">Nuclease</keyword>
<keyword evidence="9" id="KW-0378">Hydrolase</keyword>
<dbReference type="NCBIfam" id="TIGR00585">
    <property type="entry name" value="mutl"/>
    <property type="match status" value="1"/>
</dbReference>
<evidence type="ECO:0000259" key="8">
    <source>
        <dbReference type="SMART" id="SM01340"/>
    </source>
</evidence>
<dbReference type="InterPro" id="IPR020667">
    <property type="entry name" value="DNA_mismatch_repair_MutL"/>
</dbReference>
<dbReference type="Pfam" id="PF01119">
    <property type="entry name" value="DNA_mis_repair"/>
    <property type="match status" value="1"/>
</dbReference>
<dbReference type="CDD" id="cd03482">
    <property type="entry name" value="MutL_Trans_MutL"/>
    <property type="match status" value="1"/>
</dbReference>
<comment type="similarity">
    <text evidence="1 5">Belongs to the DNA mismatch repair MutL/HexB family.</text>
</comment>
<keyword evidence="6" id="KW-0175">Coiled coil</keyword>
<feature type="domain" description="DNA mismatch repair protein S5" evidence="8">
    <location>
        <begin position="212"/>
        <end position="330"/>
    </location>
</feature>
<protein>
    <recommendedName>
        <fullName evidence="2 5">DNA mismatch repair protein MutL</fullName>
    </recommendedName>
</protein>
<dbReference type="InterPro" id="IPR002099">
    <property type="entry name" value="MutL/Mlh/PMS"/>
</dbReference>
<comment type="caution">
    <text evidence="9">The sequence shown here is derived from an EMBL/GenBank/DDBJ whole genome shotgun (WGS) entry which is preliminary data.</text>
</comment>
<evidence type="ECO:0000256" key="7">
    <source>
        <dbReference type="SAM" id="MobiDB-lite"/>
    </source>
</evidence>
<keyword evidence="9" id="KW-0255">Endonuclease</keyword>
<dbReference type="SMART" id="SM01340">
    <property type="entry name" value="DNA_mis_repair"/>
    <property type="match status" value="1"/>
</dbReference>
<evidence type="ECO:0000256" key="4">
    <source>
        <dbReference type="ARBA" id="ARBA00023204"/>
    </source>
</evidence>
<evidence type="ECO:0000256" key="1">
    <source>
        <dbReference type="ARBA" id="ARBA00006082"/>
    </source>
</evidence>
<dbReference type="GO" id="GO:0004519">
    <property type="term" value="F:endonuclease activity"/>
    <property type="evidence" value="ECO:0007669"/>
    <property type="project" value="UniProtKB-KW"/>
</dbReference>
<dbReference type="InterPro" id="IPR014762">
    <property type="entry name" value="DNA_mismatch_repair_CS"/>
</dbReference>
<dbReference type="CDD" id="cd16926">
    <property type="entry name" value="HATPase_MutL-MLH-PMS-like"/>
    <property type="match status" value="1"/>
</dbReference>
<dbReference type="InterPro" id="IPR014790">
    <property type="entry name" value="MutL_C"/>
</dbReference>
<proteinExistence type="inferred from homology"/>
<keyword evidence="3 5" id="KW-0227">DNA damage</keyword>
<reference evidence="9" key="1">
    <citation type="submission" date="2021-07" db="EMBL/GenBank/DDBJ databases">
        <title>Neiella marina sp. nov., isolated from the intestinal content of sea cucumber Apostichopus japonicus.</title>
        <authorList>
            <person name="Bai X."/>
        </authorList>
    </citation>
    <scope>NUCLEOTIDE SEQUENCE</scope>
    <source>
        <strain evidence="9">126</strain>
    </source>
</reference>
<dbReference type="EMBL" id="JAHZSS010000008">
    <property type="protein sequence ID" value="MBW8191026.1"/>
    <property type="molecule type" value="Genomic_DNA"/>
</dbReference>